<evidence type="ECO:0000313" key="2">
    <source>
        <dbReference type="EMBL" id="OMO64838.1"/>
    </source>
</evidence>
<dbReference type="OrthoDB" id="5314306at2759"/>
<name>A0A1R3H390_9ROSI</name>
<comment type="caution">
    <text evidence="2">The sequence shown here is derived from an EMBL/GenBank/DDBJ whole genome shotgun (WGS) entry which is preliminary data.</text>
</comment>
<organism evidence="2 3">
    <name type="scientific">Corchorus olitorius</name>
    <dbReference type="NCBI Taxonomy" id="93759"/>
    <lineage>
        <taxon>Eukaryota</taxon>
        <taxon>Viridiplantae</taxon>
        <taxon>Streptophyta</taxon>
        <taxon>Embryophyta</taxon>
        <taxon>Tracheophyta</taxon>
        <taxon>Spermatophyta</taxon>
        <taxon>Magnoliopsida</taxon>
        <taxon>eudicotyledons</taxon>
        <taxon>Gunneridae</taxon>
        <taxon>Pentapetalae</taxon>
        <taxon>rosids</taxon>
        <taxon>malvids</taxon>
        <taxon>Malvales</taxon>
        <taxon>Malvaceae</taxon>
        <taxon>Grewioideae</taxon>
        <taxon>Apeibeae</taxon>
        <taxon>Corchorus</taxon>
    </lineage>
</organism>
<dbReference type="InterPro" id="IPR036047">
    <property type="entry name" value="F-box-like_dom_sf"/>
</dbReference>
<dbReference type="InterPro" id="IPR050796">
    <property type="entry name" value="SCF_F-box_component"/>
</dbReference>
<dbReference type="InterPro" id="IPR001810">
    <property type="entry name" value="F-box_dom"/>
</dbReference>
<protein>
    <recommendedName>
        <fullName evidence="1">F-box domain-containing protein</fullName>
    </recommendedName>
</protein>
<feature type="domain" description="F-box" evidence="1">
    <location>
        <begin position="12"/>
        <end position="52"/>
    </location>
</feature>
<evidence type="ECO:0000313" key="3">
    <source>
        <dbReference type="Proteomes" id="UP000187203"/>
    </source>
</evidence>
<dbReference type="NCBIfam" id="TIGR01640">
    <property type="entry name" value="F_box_assoc_1"/>
    <property type="match status" value="1"/>
</dbReference>
<dbReference type="Gene3D" id="1.20.1280.50">
    <property type="match status" value="1"/>
</dbReference>
<dbReference type="PANTHER" id="PTHR31672:SF13">
    <property type="entry name" value="F-BOX PROTEIN CPR30-LIKE"/>
    <property type="match status" value="1"/>
</dbReference>
<evidence type="ECO:0000259" key="1">
    <source>
        <dbReference type="SMART" id="SM00256"/>
    </source>
</evidence>
<keyword evidence="3" id="KW-1185">Reference proteome</keyword>
<dbReference type="EMBL" id="AWUE01020873">
    <property type="protein sequence ID" value="OMO64838.1"/>
    <property type="molecule type" value="Genomic_DNA"/>
</dbReference>
<dbReference type="PANTHER" id="PTHR31672">
    <property type="entry name" value="BNACNNG10540D PROTEIN"/>
    <property type="match status" value="1"/>
</dbReference>
<dbReference type="InterPro" id="IPR017451">
    <property type="entry name" value="F-box-assoc_interact_dom"/>
</dbReference>
<dbReference type="STRING" id="93759.A0A1R3H390"/>
<dbReference type="SMART" id="SM00256">
    <property type="entry name" value="FBOX"/>
    <property type="match status" value="1"/>
</dbReference>
<dbReference type="Pfam" id="PF07734">
    <property type="entry name" value="FBA_1"/>
    <property type="match status" value="1"/>
</dbReference>
<dbReference type="SUPFAM" id="SSF81383">
    <property type="entry name" value="F-box domain"/>
    <property type="match status" value="1"/>
</dbReference>
<dbReference type="AlphaFoldDB" id="A0A1R3H390"/>
<gene>
    <name evidence="2" type="ORF">COLO4_31811</name>
</gene>
<accession>A0A1R3H390</accession>
<dbReference type="Pfam" id="PF00646">
    <property type="entry name" value="F-box"/>
    <property type="match status" value="1"/>
</dbReference>
<dbReference type="Proteomes" id="UP000187203">
    <property type="component" value="Unassembled WGS sequence"/>
</dbReference>
<proteinExistence type="predicted"/>
<dbReference type="InterPro" id="IPR006527">
    <property type="entry name" value="F-box-assoc_dom_typ1"/>
</dbReference>
<reference evidence="3" key="1">
    <citation type="submission" date="2013-09" db="EMBL/GenBank/DDBJ databases">
        <title>Corchorus olitorius genome sequencing.</title>
        <authorList>
            <person name="Alam M."/>
            <person name="Haque M.S."/>
            <person name="Islam M.S."/>
            <person name="Emdad E.M."/>
            <person name="Islam M.M."/>
            <person name="Ahmed B."/>
            <person name="Halim A."/>
            <person name="Hossen Q.M.M."/>
            <person name="Hossain M.Z."/>
            <person name="Ahmed R."/>
            <person name="Khan M.M."/>
            <person name="Islam R."/>
            <person name="Rashid M.M."/>
            <person name="Khan S.A."/>
            <person name="Rahman M.S."/>
            <person name="Alam M."/>
            <person name="Yahiya A.S."/>
            <person name="Khan M.S."/>
            <person name="Azam M.S."/>
            <person name="Haque T."/>
            <person name="Lashkar M.Z.H."/>
            <person name="Akhand A.I."/>
            <person name="Morshed G."/>
            <person name="Roy S."/>
            <person name="Uddin K.S."/>
            <person name="Rabeya T."/>
            <person name="Hossain A.S."/>
            <person name="Chowdhury A."/>
            <person name="Snigdha A.R."/>
            <person name="Mortoza M.S."/>
            <person name="Matin S.A."/>
            <person name="Hoque S.M.E."/>
            <person name="Islam M.K."/>
            <person name="Roy D.K."/>
            <person name="Haider R."/>
            <person name="Moosa M.M."/>
            <person name="Elias S.M."/>
            <person name="Hasan A.M."/>
            <person name="Jahan S."/>
            <person name="Shafiuddin M."/>
            <person name="Mahmood N."/>
            <person name="Shommy N.S."/>
        </authorList>
    </citation>
    <scope>NUCLEOTIDE SEQUENCE [LARGE SCALE GENOMIC DNA]</scope>
    <source>
        <strain evidence="3">cv. O-4</strain>
    </source>
</reference>
<sequence length="403" mass="46199">MSISMSKQTNTFPENIILQILHKLPIKSLGRCLCVCKTWLSLIKNPSFISAHLNISSNRNTGLFLVTVRKNYVGIGYFLDYFLQVDNQESSGEYTQLKYIRFDNYAFVGSCNGLHCLREYPNPNSFEYELIIWNPIIEKYIRLPTPNYRDHASAPSEKDFSIGFGYDSVRDDYKVLRITRELENGISVDLYSLKKNQWQTIAPPDFVRNPNERAMVLVNGVVHWVASDYGQQGREFWVLGFDLSNETFKRFVLPESLRISSLRSRIDLHVREHGSSISVIKVDGTDSWYSRTQIWVMKEYGVAETWAKILSIEGGPLDPTLQFMGFGKNGQVIINKTDMCDQRVDLCNVSSNRTTKNGGVLRGRSLYLYSQNYNYVESLVLLDHAGTLTRDASNLREGNCFFS</sequence>